<dbReference type="Proteomes" id="UP000245489">
    <property type="component" value="Unassembled WGS sequence"/>
</dbReference>
<reference evidence="1 2" key="1">
    <citation type="submission" date="2018-05" db="EMBL/GenBank/DDBJ databases">
        <title>Genomic Encyclopedia of Archaeal and Bacterial Type Strains, Phase II (KMG-II): from individual species to whole genera.</title>
        <authorList>
            <person name="Goeker M."/>
        </authorList>
    </citation>
    <scope>NUCLEOTIDE SEQUENCE [LARGE SCALE GENOMIC DNA]</scope>
    <source>
        <strain evidence="1 2">DSM 22214</strain>
    </source>
</reference>
<dbReference type="AlphaFoldDB" id="A0A316DHV4"/>
<sequence>MKFISNLENYIHQIVSMYPLPSRKNVVVRGPFNYFLLLVSQLSN</sequence>
<protein>
    <submittedName>
        <fullName evidence="1">Uncharacterized protein</fullName>
    </submittedName>
</protein>
<evidence type="ECO:0000313" key="2">
    <source>
        <dbReference type="Proteomes" id="UP000245489"/>
    </source>
</evidence>
<keyword evidence="2" id="KW-1185">Reference proteome</keyword>
<accession>A0A316DHV4</accession>
<evidence type="ECO:0000313" key="1">
    <source>
        <dbReference type="EMBL" id="PWK17475.1"/>
    </source>
</evidence>
<gene>
    <name evidence="1" type="ORF">LV89_04390</name>
</gene>
<proteinExistence type="predicted"/>
<comment type="caution">
    <text evidence="1">The sequence shown here is derived from an EMBL/GenBank/DDBJ whole genome shotgun (WGS) entry which is preliminary data.</text>
</comment>
<organism evidence="1 2">
    <name type="scientific">Arcicella aurantiaca</name>
    <dbReference type="NCBI Taxonomy" id="591202"/>
    <lineage>
        <taxon>Bacteria</taxon>
        <taxon>Pseudomonadati</taxon>
        <taxon>Bacteroidota</taxon>
        <taxon>Cytophagia</taxon>
        <taxon>Cytophagales</taxon>
        <taxon>Flectobacillaceae</taxon>
        <taxon>Arcicella</taxon>
    </lineage>
</organism>
<dbReference type="EMBL" id="QGGO01000035">
    <property type="protein sequence ID" value="PWK17475.1"/>
    <property type="molecule type" value="Genomic_DNA"/>
</dbReference>
<name>A0A316DHV4_9BACT</name>